<proteinExistence type="predicted"/>
<dbReference type="RefSeq" id="WP_014968504.1">
    <property type="nucleotide sequence ID" value="NC_018664.1"/>
</dbReference>
<keyword evidence="1" id="KW-0472">Membrane</keyword>
<dbReference type="AlphaFoldDB" id="K0B3D2"/>
<accession>K0B3D2</accession>
<protein>
    <submittedName>
        <fullName evidence="2">Spore cortex biosynthesis protein YabQ</fullName>
    </submittedName>
</protein>
<dbReference type="STRING" id="1128398.Curi_c23750"/>
<sequence>MDTSIQSQSYMFLATLYGGIVMGFIYDLYRIFRYYSRPKKVKTFIEDLIFWIILSAIVISILTHINWGELRGFIFLGFILGAVLYNRLLSKVVIKFISRILSFFITKISSIFKLIITPLKGAISKLQIYYAKIKKYFKLPSIFYDNIKKSVRTILKKK</sequence>
<dbReference type="Pfam" id="PF09578">
    <property type="entry name" value="Spore_YabQ"/>
    <property type="match status" value="1"/>
</dbReference>
<feature type="transmembrane region" description="Helical" evidence="1">
    <location>
        <begin position="44"/>
        <end position="65"/>
    </location>
</feature>
<dbReference type="HOGENOM" id="CLU_113225_2_2_9"/>
<dbReference type="EMBL" id="CP003326">
    <property type="protein sequence ID" value="AFS79370.1"/>
    <property type="molecule type" value="Genomic_DNA"/>
</dbReference>
<feature type="transmembrane region" description="Helical" evidence="1">
    <location>
        <begin position="12"/>
        <end position="32"/>
    </location>
</feature>
<dbReference type="NCBIfam" id="TIGR02893">
    <property type="entry name" value="spore_yabQ"/>
    <property type="match status" value="1"/>
</dbReference>
<evidence type="ECO:0000313" key="3">
    <source>
        <dbReference type="Proteomes" id="UP000006094"/>
    </source>
</evidence>
<dbReference type="OrthoDB" id="1685240at2"/>
<dbReference type="Proteomes" id="UP000006094">
    <property type="component" value="Chromosome"/>
</dbReference>
<dbReference type="InterPro" id="IPR019074">
    <property type="entry name" value="YabQ"/>
</dbReference>
<keyword evidence="3" id="KW-1185">Reference proteome</keyword>
<evidence type="ECO:0000313" key="2">
    <source>
        <dbReference type="EMBL" id="AFS79370.1"/>
    </source>
</evidence>
<dbReference type="KEGG" id="cad:Curi_c23750"/>
<name>K0B3D2_GOTA9</name>
<reference evidence="2 3" key="1">
    <citation type="journal article" date="2012" name="PLoS ONE">
        <title>The purine-utilizing bacterium Clostridium acidurici 9a: a genome-guided metabolic reconsideration.</title>
        <authorList>
            <person name="Hartwich K."/>
            <person name="Poehlein A."/>
            <person name="Daniel R."/>
        </authorList>
    </citation>
    <scope>NUCLEOTIDE SEQUENCE [LARGE SCALE GENOMIC DNA]</scope>
    <source>
        <strain evidence="3">ATCC 7906 / DSM 604 / BCRC 14475 / CIP 104303 / KCTC 5404 / NCIMB 10678 / 9a</strain>
    </source>
</reference>
<keyword evidence="1" id="KW-0812">Transmembrane</keyword>
<organism evidence="2 3">
    <name type="scientific">Gottschalkia acidurici (strain ATCC 7906 / DSM 604 / BCRC 14475 / CIP 104303 / KCTC 5404 / NCIMB 10678 / 9a)</name>
    <name type="common">Clostridium acidurici</name>
    <dbReference type="NCBI Taxonomy" id="1128398"/>
    <lineage>
        <taxon>Bacteria</taxon>
        <taxon>Bacillati</taxon>
        <taxon>Bacillota</taxon>
        <taxon>Tissierellia</taxon>
        <taxon>Tissierellales</taxon>
        <taxon>Gottschalkiaceae</taxon>
        <taxon>Gottschalkia</taxon>
    </lineage>
</organism>
<feature type="transmembrane region" description="Helical" evidence="1">
    <location>
        <begin position="71"/>
        <end position="89"/>
    </location>
</feature>
<dbReference type="eggNOG" id="ENOG503095F">
    <property type="taxonomic scope" value="Bacteria"/>
</dbReference>
<evidence type="ECO:0000256" key="1">
    <source>
        <dbReference type="SAM" id="Phobius"/>
    </source>
</evidence>
<keyword evidence="1" id="KW-1133">Transmembrane helix</keyword>
<gene>
    <name evidence="2" type="primary">yabQ</name>
    <name evidence="2" type="ordered locus">Curi_c23750</name>
</gene>